<dbReference type="Gene3D" id="3.40.50.150">
    <property type="entry name" value="Vaccinia Virus protein VP39"/>
    <property type="match status" value="1"/>
</dbReference>
<dbReference type="Pfam" id="PF05175">
    <property type="entry name" value="MTS"/>
    <property type="match status" value="1"/>
</dbReference>
<accession>A0A060T331</accession>
<evidence type="ECO:0000256" key="1">
    <source>
        <dbReference type="ARBA" id="ARBA00012771"/>
    </source>
</evidence>
<protein>
    <recommendedName>
        <fullName evidence="1">peptide chain release factor N(5)-glutamine methyltransferase</fullName>
        <ecNumber evidence="1">2.1.1.297</ecNumber>
    </recommendedName>
</protein>
<dbReference type="EMBL" id="HG937693">
    <property type="protein sequence ID" value="CDP35373.1"/>
    <property type="molecule type" value="Genomic_DNA"/>
</dbReference>
<dbReference type="EC" id="2.1.1.297" evidence="1"/>
<dbReference type="SUPFAM" id="SSF53335">
    <property type="entry name" value="S-adenosyl-L-methionine-dependent methyltransferases"/>
    <property type="match status" value="1"/>
</dbReference>
<sequence>MRLTVKDLARARSKDRLLPLLLCTLRDENSAVRELRWIRQELGNPDRVRRACIRRGIYSEPLQYILGTQPFGAMDILCKREVLIPRWETEEWCLELAKNLQRWKERLTVVDFCTGTGCIPLALASARRDKEDIFVGADVSERALSCFSQNIEFNRHRLGETTVRKAWCNVMAGSNEVMKQIELTSCDLVTANPPYVVQEDYYSQTERSVRIHEPKLALLGDKEFYTAILHHAKQLSAKGAVFEVGSLDQALHVCGLGTQLGWEKAIYKKDANGKIRTAFVWSGDILDGYTK</sequence>
<dbReference type="GO" id="GO:0032259">
    <property type="term" value="P:methylation"/>
    <property type="evidence" value="ECO:0007669"/>
    <property type="project" value="UniProtKB-KW"/>
</dbReference>
<keyword evidence="2" id="KW-0489">Methyltransferase</keyword>
<dbReference type="PANTHER" id="PTHR18895:SF74">
    <property type="entry name" value="MTRF1L RELEASE FACTOR GLUTAMINE METHYLTRANSFERASE"/>
    <property type="match status" value="1"/>
</dbReference>
<dbReference type="PhylomeDB" id="A0A060T331"/>
<dbReference type="PANTHER" id="PTHR18895">
    <property type="entry name" value="HEMK METHYLTRANSFERASE"/>
    <property type="match status" value="1"/>
</dbReference>
<dbReference type="GO" id="GO:0005739">
    <property type="term" value="C:mitochondrion"/>
    <property type="evidence" value="ECO:0007669"/>
    <property type="project" value="TreeGrafter"/>
</dbReference>
<reference evidence="7" key="2">
    <citation type="submission" date="2014-06" db="EMBL/GenBank/DDBJ databases">
        <title>The complete genome of Blastobotrys (Arxula) adeninivorans LS3 - a yeast of biotechnological interest.</title>
        <authorList>
            <person name="Kunze G."/>
            <person name="Gaillardin C."/>
            <person name="Czernicka M."/>
            <person name="Durrens P."/>
            <person name="Martin T."/>
            <person name="Boer E."/>
            <person name="Gabaldon T."/>
            <person name="Cruz J."/>
            <person name="Talla E."/>
            <person name="Marck C."/>
            <person name="Goffeau A."/>
            <person name="Barbe V."/>
            <person name="Baret P."/>
            <person name="Baronian K."/>
            <person name="Beier S."/>
            <person name="Bleykasten C."/>
            <person name="Bode R."/>
            <person name="Casaregola S."/>
            <person name="Despons L."/>
            <person name="Fairhead C."/>
            <person name="Giersberg M."/>
            <person name="Gierski P."/>
            <person name="Hahnel U."/>
            <person name="Hartmann A."/>
            <person name="Jankowska D."/>
            <person name="Jubin C."/>
            <person name="Jung P."/>
            <person name="Lafontaine I."/>
            <person name="Leh-Louis V."/>
            <person name="Lemaire M."/>
            <person name="Marcet-Houben M."/>
            <person name="Mascher M."/>
            <person name="Morel G."/>
            <person name="Richard G.-F."/>
            <person name="Riechen J."/>
            <person name="Sacerdot C."/>
            <person name="Sarkar A."/>
            <person name="Savel G."/>
            <person name="Schacherer J."/>
            <person name="Sherman D."/>
            <person name="Straub M.-L."/>
            <person name="Stein N."/>
            <person name="Thierry A."/>
            <person name="Trautwein-Schult A."/>
            <person name="Westhof E."/>
            <person name="Worch S."/>
            <person name="Dujon B."/>
            <person name="Souciet J.-L."/>
            <person name="Wincker P."/>
            <person name="Scholz U."/>
            <person name="Neuveglise N."/>
        </authorList>
    </citation>
    <scope>NUCLEOTIDE SEQUENCE</scope>
    <source>
        <strain evidence="7">LS3</strain>
    </source>
</reference>
<reference evidence="7" key="1">
    <citation type="submission" date="2014-02" db="EMBL/GenBank/DDBJ databases">
        <authorList>
            <person name="Genoscope - CEA"/>
        </authorList>
    </citation>
    <scope>NUCLEOTIDE SEQUENCE</scope>
    <source>
        <strain evidence="7">LS3</strain>
    </source>
</reference>
<evidence type="ECO:0000256" key="3">
    <source>
        <dbReference type="ARBA" id="ARBA00022679"/>
    </source>
</evidence>
<name>A0A060T331_BLAAD</name>
<keyword evidence="3" id="KW-0808">Transferase</keyword>
<evidence type="ECO:0000256" key="4">
    <source>
        <dbReference type="ARBA" id="ARBA00022691"/>
    </source>
</evidence>
<evidence type="ECO:0000256" key="2">
    <source>
        <dbReference type="ARBA" id="ARBA00022603"/>
    </source>
</evidence>
<dbReference type="InterPro" id="IPR007848">
    <property type="entry name" value="Small_mtfrase_dom"/>
</dbReference>
<dbReference type="AlphaFoldDB" id="A0A060T331"/>
<feature type="domain" description="Methyltransferase small" evidence="6">
    <location>
        <begin position="97"/>
        <end position="200"/>
    </location>
</feature>
<dbReference type="InterPro" id="IPR050320">
    <property type="entry name" value="N5-glutamine_MTase"/>
</dbReference>
<evidence type="ECO:0000256" key="5">
    <source>
        <dbReference type="ARBA" id="ARBA00048391"/>
    </source>
</evidence>
<dbReference type="InterPro" id="IPR004556">
    <property type="entry name" value="HemK-like"/>
</dbReference>
<comment type="catalytic activity">
    <reaction evidence="5">
        <text>L-glutaminyl-[peptide chain release factor] + S-adenosyl-L-methionine = N(5)-methyl-L-glutaminyl-[peptide chain release factor] + S-adenosyl-L-homocysteine + H(+)</text>
        <dbReference type="Rhea" id="RHEA:42896"/>
        <dbReference type="Rhea" id="RHEA-COMP:10271"/>
        <dbReference type="Rhea" id="RHEA-COMP:10272"/>
        <dbReference type="ChEBI" id="CHEBI:15378"/>
        <dbReference type="ChEBI" id="CHEBI:30011"/>
        <dbReference type="ChEBI" id="CHEBI:57856"/>
        <dbReference type="ChEBI" id="CHEBI:59789"/>
        <dbReference type="ChEBI" id="CHEBI:61891"/>
        <dbReference type="EC" id="2.1.1.297"/>
    </reaction>
</comment>
<dbReference type="InterPro" id="IPR029063">
    <property type="entry name" value="SAM-dependent_MTases_sf"/>
</dbReference>
<dbReference type="NCBIfam" id="TIGR00536">
    <property type="entry name" value="hemK_fam"/>
    <property type="match status" value="1"/>
</dbReference>
<gene>
    <name evidence="7" type="ORF">GNLVRS02_ARAD1C33924g</name>
</gene>
<organism evidence="7">
    <name type="scientific">Blastobotrys adeninivorans</name>
    <name type="common">Yeast</name>
    <name type="synonym">Arxula adeninivorans</name>
    <dbReference type="NCBI Taxonomy" id="409370"/>
    <lineage>
        <taxon>Eukaryota</taxon>
        <taxon>Fungi</taxon>
        <taxon>Dikarya</taxon>
        <taxon>Ascomycota</taxon>
        <taxon>Saccharomycotina</taxon>
        <taxon>Dipodascomycetes</taxon>
        <taxon>Dipodascales</taxon>
        <taxon>Trichomonascaceae</taxon>
        <taxon>Blastobotrys</taxon>
    </lineage>
</organism>
<evidence type="ECO:0000313" key="7">
    <source>
        <dbReference type="EMBL" id="CDP35373.1"/>
    </source>
</evidence>
<proteinExistence type="predicted"/>
<dbReference type="GO" id="GO:0102559">
    <property type="term" value="F:peptide chain release factor N(5)-glutamine methyltransferase activity"/>
    <property type="evidence" value="ECO:0007669"/>
    <property type="project" value="UniProtKB-EC"/>
</dbReference>
<keyword evidence="4" id="KW-0949">S-adenosyl-L-methionine</keyword>
<evidence type="ECO:0000259" key="6">
    <source>
        <dbReference type="Pfam" id="PF05175"/>
    </source>
</evidence>